<dbReference type="GO" id="GO:0030313">
    <property type="term" value="C:cell envelope"/>
    <property type="evidence" value="ECO:0007669"/>
    <property type="project" value="UniProtKB-SubCell"/>
</dbReference>
<dbReference type="Gene3D" id="2.40.30.170">
    <property type="match status" value="1"/>
</dbReference>
<feature type="domain" description="Multidrug resistance protein MdtA-like alpha-helical hairpin" evidence="3">
    <location>
        <begin position="106"/>
        <end position="175"/>
    </location>
</feature>
<dbReference type="KEGG" id="evi:Echvi_2782"/>
<evidence type="ECO:0000259" key="5">
    <source>
        <dbReference type="Pfam" id="PF25944"/>
    </source>
</evidence>
<dbReference type="Gene3D" id="1.10.287.470">
    <property type="entry name" value="Helix hairpin bin"/>
    <property type="match status" value="1"/>
</dbReference>
<dbReference type="InterPro" id="IPR058627">
    <property type="entry name" value="MdtA-like_C"/>
</dbReference>
<gene>
    <name evidence="7" type="ordered locus">Echvi_2782</name>
</gene>
<dbReference type="Pfam" id="PF25917">
    <property type="entry name" value="BSH_RND"/>
    <property type="match status" value="1"/>
</dbReference>
<dbReference type="Proteomes" id="UP000010796">
    <property type="component" value="Chromosome"/>
</dbReference>
<comment type="subcellular location">
    <subcellularLocation>
        <location evidence="1">Cell envelope</location>
    </subcellularLocation>
</comment>
<evidence type="ECO:0000259" key="3">
    <source>
        <dbReference type="Pfam" id="PF25876"/>
    </source>
</evidence>
<dbReference type="PANTHER" id="PTHR30158">
    <property type="entry name" value="ACRA/E-RELATED COMPONENT OF DRUG EFFLUX TRANSPORTER"/>
    <property type="match status" value="1"/>
</dbReference>
<dbReference type="InterPro" id="IPR006143">
    <property type="entry name" value="RND_pump_MFP"/>
</dbReference>
<evidence type="ECO:0000256" key="1">
    <source>
        <dbReference type="ARBA" id="ARBA00004196"/>
    </source>
</evidence>
<dbReference type="Gene3D" id="2.40.50.100">
    <property type="match status" value="1"/>
</dbReference>
<feature type="domain" description="Multidrug resistance protein MdtA-like barrel-sandwich hybrid" evidence="4">
    <location>
        <begin position="66"/>
        <end position="200"/>
    </location>
</feature>
<dbReference type="InterPro" id="IPR058625">
    <property type="entry name" value="MdtA-like_BSH"/>
</dbReference>
<sequence>MKILHAPHYFTITLLVFACMLYSSCSTESKPREKKIREKSLPVMQVTSIDTALYREYVADIKAIQNVELRSRVPGFLEEILIDEGKYVKKGQLLFKTNDEEYKAALAKASANLTSAIAEAKALEYEVDRLRIMVNKNVISESELKVALAKHNAVLAKIEEAKSAYAHADTQLGYTEIKAPFSGIIDRIPHRIGSLLDQGSLLTKVSDISAVHVYFNVSEREYLEYVNTQEDSNNDIVKLILADGTPYPYEGKIETMEGEFNANTGSIAFRARFPNQKQILKHGATGKVVLTNQVHDVLMVPQKAVFEIQDRHYVFVLDENNQVKMKSFIPKVRFSHYYVVESGIEEGDKIVYEGIQDLQEGMTIQPKFIAAHHLSPLQETPTVQ</sequence>
<dbReference type="Pfam" id="PF25967">
    <property type="entry name" value="RND-MFP_C"/>
    <property type="match status" value="1"/>
</dbReference>
<dbReference type="eggNOG" id="COG0845">
    <property type="taxonomic scope" value="Bacteria"/>
</dbReference>
<dbReference type="GO" id="GO:0022857">
    <property type="term" value="F:transmembrane transporter activity"/>
    <property type="evidence" value="ECO:0007669"/>
    <property type="project" value="InterPro"/>
</dbReference>
<protein>
    <submittedName>
        <fullName evidence="7">RND family efflux transporter, MFP subunit</fullName>
    </submittedName>
</protein>
<dbReference type="RefSeq" id="WP_015266573.1">
    <property type="nucleotide sequence ID" value="NC_019904.1"/>
</dbReference>
<dbReference type="InterPro" id="IPR058624">
    <property type="entry name" value="MdtA-like_HH"/>
</dbReference>
<dbReference type="PROSITE" id="PS51257">
    <property type="entry name" value="PROKAR_LIPOPROTEIN"/>
    <property type="match status" value="1"/>
</dbReference>
<evidence type="ECO:0000313" key="7">
    <source>
        <dbReference type="EMBL" id="AGA79021.1"/>
    </source>
</evidence>
<dbReference type="STRING" id="926556.Echvi_2782"/>
<name>L0G232_ECHVK</name>
<dbReference type="SUPFAM" id="SSF111369">
    <property type="entry name" value="HlyD-like secretion proteins"/>
    <property type="match status" value="1"/>
</dbReference>
<dbReference type="HOGENOM" id="CLU_018816_2_1_10"/>
<dbReference type="Pfam" id="PF25944">
    <property type="entry name" value="Beta-barrel_RND"/>
    <property type="match status" value="1"/>
</dbReference>
<dbReference type="GO" id="GO:0005886">
    <property type="term" value="C:plasma membrane"/>
    <property type="evidence" value="ECO:0007669"/>
    <property type="project" value="TreeGrafter"/>
</dbReference>
<dbReference type="NCBIfam" id="TIGR01730">
    <property type="entry name" value="RND_mfp"/>
    <property type="match status" value="1"/>
</dbReference>
<evidence type="ECO:0000313" key="8">
    <source>
        <dbReference type="Proteomes" id="UP000010796"/>
    </source>
</evidence>
<feature type="domain" description="Multidrug resistance protein MdtA-like beta-barrel" evidence="5">
    <location>
        <begin position="211"/>
        <end position="289"/>
    </location>
</feature>
<dbReference type="EMBL" id="CP003346">
    <property type="protein sequence ID" value="AGA79021.1"/>
    <property type="molecule type" value="Genomic_DNA"/>
</dbReference>
<dbReference type="GO" id="GO:0046677">
    <property type="term" value="P:response to antibiotic"/>
    <property type="evidence" value="ECO:0007669"/>
    <property type="project" value="TreeGrafter"/>
</dbReference>
<dbReference type="AlphaFoldDB" id="L0G232"/>
<evidence type="ECO:0000259" key="4">
    <source>
        <dbReference type="Pfam" id="PF25917"/>
    </source>
</evidence>
<dbReference type="InterPro" id="IPR058626">
    <property type="entry name" value="MdtA-like_b-barrel"/>
</dbReference>
<organism evidence="7 8">
    <name type="scientific">Echinicola vietnamensis (strain DSM 17526 / LMG 23754 / KMM 6221)</name>
    <dbReference type="NCBI Taxonomy" id="926556"/>
    <lineage>
        <taxon>Bacteria</taxon>
        <taxon>Pseudomonadati</taxon>
        <taxon>Bacteroidota</taxon>
        <taxon>Cytophagia</taxon>
        <taxon>Cytophagales</taxon>
        <taxon>Cyclobacteriaceae</taxon>
        <taxon>Echinicola</taxon>
    </lineage>
</organism>
<feature type="domain" description="Multidrug resistance protein MdtA-like C-terminal permuted SH3" evidence="6">
    <location>
        <begin position="296"/>
        <end position="356"/>
    </location>
</feature>
<comment type="similarity">
    <text evidence="2">Belongs to the membrane fusion protein (MFP) (TC 8.A.1) family.</text>
</comment>
<dbReference type="OrthoDB" id="9801814at2"/>
<proteinExistence type="inferred from homology"/>
<dbReference type="PANTHER" id="PTHR30158:SF23">
    <property type="entry name" value="MULTIDRUG RESISTANCE PROTEIN MEXA"/>
    <property type="match status" value="1"/>
</dbReference>
<dbReference type="Gene3D" id="2.40.420.20">
    <property type="match status" value="1"/>
</dbReference>
<reference evidence="8" key="1">
    <citation type="submission" date="2012-02" db="EMBL/GenBank/DDBJ databases">
        <title>The complete genome of Echinicola vietnamensis DSM 17526.</title>
        <authorList>
            <person name="Lucas S."/>
            <person name="Copeland A."/>
            <person name="Lapidus A."/>
            <person name="Glavina del Rio T."/>
            <person name="Dalin E."/>
            <person name="Tice H."/>
            <person name="Bruce D."/>
            <person name="Goodwin L."/>
            <person name="Pitluck S."/>
            <person name="Peters L."/>
            <person name="Ovchinnikova G."/>
            <person name="Teshima H."/>
            <person name="Kyrpides N."/>
            <person name="Mavromatis K."/>
            <person name="Ivanova N."/>
            <person name="Brettin T."/>
            <person name="Detter J.C."/>
            <person name="Han C."/>
            <person name="Larimer F."/>
            <person name="Land M."/>
            <person name="Hauser L."/>
            <person name="Markowitz V."/>
            <person name="Cheng J.-F."/>
            <person name="Hugenholtz P."/>
            <person name="Woyke T."/>
            <person name="Wu D."/>
            <person name="Brambilla E."/>
            <person name="Klenk H.-P."/>
            <person name="Eisen J.A."/>
        </authorList>
    </citation>
    <scope>NUCLEOTIDE SEQUENCE [LARGE SCALE GENOMIC DNA]</scope>
    <source>
        <strain evidence="8">DSM 17526 / LMG 23754 / KMM 6221</strain>
    </source>
</reference>
<evidence type="ECO:0000259" key="6">
    <source>
        <dbReference type="Pfam" id="PF25967"/>
    </source>
</evidence>
<dbReference type="Pfam" id="PF25876">
    <property type="entry name" value="HH_MFP_RND"/>
    <property type="match status" value="1"/>
</dbReference>
<keyword evidence="8" id="KW-1185">Reference proteome</keyword>
<accession>L0G232</accession>
<evidence type="ECO:0000256" key="2">
    <source>
        <dbReference type="ARBA" id="ARBA00009477"/>
    </source>
</evidence>